<accession>A0A9P6ZGR1</accession>
<dbReference type="EMBL" id="JABBWD010000109">
    <property type="protein sequence ID" value="KAG1765306.1"/>
    <property type="molecule type" value="Genomic_DNA"/>
</dbReference>
<sequence length="440" mass="49085">MHFPWVKDLGKVIPLRLRRSKKTGRTQQNSTTIDLEGDSSIPVDISSLPHLPAPPSNSLQVQPISVTREPGLEAYTNVPSARYSEGVSLAREASDMAQVALPFVQTIAGAIPLVGGPMRAAIGGLLTGLQTIDIHNQNKADLNSLTLRLNRLSHNLCNAPRARDPVEQSRRDSFVRMLQDTSAQVTMLRERYLASTSVTQAIAGCFIEIDRYLAEYLVWSSQMQSQHDIHEELMILRRQQEDHQKLLITMQSLMIRAQPSMGPTALQLTGIVTLVGCVTLVDATGHNHAIPLNFCTSFQSYLNAIPLKHIQRRYVEEGQYDLCIDEGTQVTPLTSHEWSSMPADTKIVMRIIIQQETTSFSDVDYQCHFCGAVNPLGVGSVMYSLQQQAGCSIDCRICKRRFQISRERASSKQNTQSSNIDSNNTTDAEMRLIRNFHVQL</sequence>
<reference evidence="2" key="1">
    <citation type="journal article" date="2020" name="New Phytol.">
        <title>Comparative genomics reveals dynamic genome evolution in host specialist ectomycorrhizal fungi.</title>
        <authorList>
            <person name="Lofgren L.A."/>
            <person name="Nguyen N.H."/>
            <person name="Vilgalys R."/>
            <person name="Ruytinx J."/>
            <person name="Liao H.L."/>
            <person name="Branco S."/>
            <person name="Kuo A."/>
            <person name="LaButti K."/>
            <person name="Lipzen A."/>
            <person name="Andreopoulos W."/>
            <person name="Pangilinan J."/>
            <person name="Riley R."/>
            <person name="Hundley H."/>
            <person name="Na H."/>
            <person name="Barry K."/>
            <person name="Grigoriev I.V."/>
            <person name="Stajich J.E."/>
            <person name="Kennedy P.G."/>
        </authorList>
    </citation>
    <scope>NUCLEOTIDE SEQUENCE</scope>
    <source>
        <strain evidence="2">DOB743</strain>
    </source>
</reference>
<proteinExistence type="predicted"/>
<name>A0A9P6ZGR1_9AGAM</name>
<dbReference type="Pfam" id="PF22893">
    <property type="entry name" value="ULD_2"/>
    <property type="match status" value="1"/>
</dbReference>
<dbReference type="InterPro" id="IPR054464">
    <property type="entry name" value="ULD_fung"/>
</dbReference>
<dbReference type="AlphaFoldDB" id="A0A9P6ZGR1"/>
<evidence type="ECO:0000259" key="1">
    <source>
        <dbReference type="Pfam" id="PF22893"/>
    </source>
</evidence>
<comment type="caution">
    <text evidence="2">The sequence shown here is derived from an EMBL/GenBank/DDBJ whole genome shotgun (WGS) entry which is preliminary data.</text>
</comment>
<protein>
    <recommendedName>
        <fullName evidence="1">Ubiquitin-like domain-containing protein</fullName>
    </recommendedName>
</protein>
<organism evidence="2 3">
    <name type="scientific">Suillus placidus</name>
    <dbReference type="NCBI Taxonomy" id="48579"/>
    <lineage>
        <taxon>Eukaryota</taxon>
        <taxon>Fungi</taxon>
        <taxon>Dikarya</taxon>
        <taxon>Basidiomycota</taxon>
        <taxon>Agaricomycotina</taxon>
        <taxon>Agaricomycetes</taxon>
        <taxon>Agaricomycetidae</taxon>
        <taxon>Boletales</taxon>
        <taxon>Suillineae</taxon>
        <taxon>Suillaceae</taxon>
        <taxon>Suillus</taxon>
    </lineage>
</organism>
<dbReference type="OrthoDB" id="2672490at2759"/>
<gene>
    <name evidence="2" type="ORF">EV702DRAFT_1204631</name>
</gene>
<evidence type="ECO:0000313" key="3">
    <source>
        <dbReference type="Proteomes" id="UP000714275"/>
    </source>
</evidence>
<dbReference type="Proteomes" id="UP000714275">
    <property type="component" value="Unassembled WGS sequence"/>
</dbReference>
<evidence type="ECO:0000313" key="2">
    <source>
        <dbReference type="EMBL" id="KAG1765306.1"/>
    </source>
</evidence>
<feature type="domain" description="Ubiquitin-like" evidence="1">
    <location>
        <begin position="277"/>
        <end position="354"/>
    </location>
</feature>
<keyword evidence="3" id="KW-1185">Reference proteome</keyword>